<dbReference type="EMBL" id="JARKIB010000435">
    <property type="protein sequence ID" value="KAJ7708421.1"/>
    <property type="molecule type" value="Genomic_DNA"/>
</dbReference>
<evidence type="ECO:0000313" key="3">
    <source>
        <dbReference type="Proteomes" id="UP001215598"/>
    </source>
</evidence>
<dbReference type="Proteomes" id="UP001215598">
    <property type="component" value="Unassembled WGS sequence"/>
</dbReference>
<feature type="region of interest" description="Disordered" evidence="1">
    <location>
        <begin position="159"/>
        <end position="190"/>
    </location>
</feature>
<feature type="region of interest" description="Disordered" evidence="1">
    <location>
        <begin position="93"/>
        <end position="113"/>
    </location>
</feature>
<dbReference type="AlphaFoldDB" id="A0AAD7GZ11"/>
<evidence type="ECO:0000256" key="1">
    <source>
        <dbReference type="SAM" id="MobiDB-lite"/>
    </source>
</evidence>
<organism evidence="2 3">
    <name type="scientific">Mycena metata</name>
    <dbReference type="NCBI Taxonomy" id="1033252"/>
    <lineage>
        <taxon>Eukaryota</taxon>
        <taxon>Fungi</taxon>
        <taxon>Dikarya</taxon>
        <taxon>Basidiomycota</taxon>
        <taxon>Agaricomycotina</taxon>
        <taxon>Agaricomycetes</taxon>
        <taxon>Agaricomycetidae</taxon>
        <taxon>Agaricales</taxon>
        <taxon>Marasmiineae</taxon>
        <taxon>Mycenaceae</taxon>
        <taxon>Mycena</taxon>
    </lineage>
</organism>
<reference evidence="2" key="1">
    <citation type="submission" date="2023-03" db="EMBL/GenBank/DDBJ databases">
        <title>Massive genome expansion in bonnet fungi (Mycena s.s.) driven by repeated elements and novel gene families across ecological guilds.</title>
        <authorList>
            <consortium name="Lawrence Berkeley National Laboratory"/>
            <person name="Harder C.B."/>
            <person name="Miyauchi S."/>
            <person name="Viragh M."/>
            <person name="Kuo A."/>
            <person name="Thoen E."/>
            <person name="Andreopoulos B."/>
            <person name="Lu D."/>
            <person name="Skrede I."/>
            <person name="Drula E."/>
            <person name="Henrissat B."/>
            <person name="Morin E."/>
            <person name="Kohler A."/>
            <person name="Barry K."/>
            <person name="LaButti K."/>
            <person name="Morin E."/>
            <person name="Salamov A."/>
            <person name="Lipzen A."/>
            <person name="Mereny Z."/>
            <person name="Hegedus B."/>
            <person name="Baldrian P."/>
            <person name="Stursova M."/>
            <person name="Weitz H."/>
            <person name="Taylor A."/>
            <person name="Grigoriev I.V."/>
            <person name="Nagy L.G."/>
            <person name="Martin F."/>
            <person name="Kauserud H."/>
        </authorList>
    </citation>
    <scope>NUCLEOTIDE SEQUENCE</scope>
    <source>
        <strain evidence="2">CBHHK182m</strain>
    </source>
</reference>
<protein>
    <submittedName>
        <fullName evidence="2">Uncharacterized protein</fullName>
    </submittedName>
</protein>
<accession>A0AAD7GZ11</accession>
<proteinExistence type="predicted"/>
<comment type="caution">
    <text evidence="2">The sequence shown here is derived from an EMBL/GenBank/DDBJ whole genome shotgun (WGS) entry which is preliminary data.</text>
</comment>
<keyword evidence="3" id="KW-1185">Reference proteome</keyword>
<sequence length="400" mass="44621">MAYLQVNGTAVLTANTQEHHRTALSERFLGTLARTHPTRLLITTFVPGFQLPSVYLECDVIADAQYDIIVGVEWATYICEGTSPLHATITRAASPHTSPTGVHSGPRISQHDHTPRDALEIGRLASQVTLDHLPRCGHFVSHVFDDTFLHFVPTTVEHPIPGPSNTADSSVPAPSKRKQPARSHPLLTQRESRGIDAIERLLLSPSRNANIFTMDQENRTCLMGFHHIPSTPDLTLPESRNIMLLHLLTGFCIDSCDPVSSNQHACHCRTFCSVFPNSCDMVFEVLSVLLSASEEKLPDHRAIFVLRCLGLTDDTRLRFLLQLSLMCRKLLQEYSVSDTLDELFNRLEKLPKPSLLVLAQSHRLKTVKVETSKQLRASICHHVALGSYLFSALYAREENS</sequence>
<gene>
    <name evidence="2" type="ORF">B0H16DRAFT_1823389</name>
</gene>
<evidence type="ECO:0000313" key="2">
    <source>
        <dbReference type="EMBL" id="KAJ7708421.1"/>
    </source>
</evidence>
<name>A0AAD7GZ11_9AGAR</name>